<dbReference type="Proteomes" id="UP000010798">
    <property type="component" value="Chromosome"/>
</dbReference>
<protein>
    <submittedName>
        <fullName evidence="3">Periplasmic protein involved in polysaccharide export</fullName>
    </submittedName>
</protein>
<dbReference type="RefSeq" id="WP_015245143.1">
    <property type="nucleotide sequence ID" value="NC_019892.1"/>
</dbReference>
<evidence type="ECO:0000256" key="1">
    <source>
        <dbReference type="ARBA" id="ARBA00022729"/>
    </source>
</evidence>
<evidence type="ECO:0000259" key="2">
    <source>
        <dbReference type="Pfam" id="PF02563"/>
    </source>
</evidence>
<organism evidence="3 4">
    <name type="scientific">Singulisphaera acidiphila (strain ATCC BAA-1392 / DSM 18658 / VKM B-2454 / MOB10)</name>
    <dbReference type="NCBI Taxonomy" id="886293"/>
    <lineage>
        <taxon>Bacteria</taxon>
        <taxon>Pseudomonadati</taxon>
        <taxon>Planctomycetota</taxon>
        <taxon>Planctomycetia</taxon>
        <taxon>Isosphaerales</taxon>
        <taxon>Isosphaeraceae</taxon>
        <taxon>Singulisphaera</taxon>
    </lineage>
</organism>
<gene>
    <name evidence="3" type="ordered locus">Sinac_1594</name>
</gene>
<dbReference type="AlphaFoldDB" id="L0DAW1"/>
<sequence length="244" mass="26075">MTAWTLTGCERQLRMLLPGALLLLVAGCQGLGSKHAANRIPQYGCIDPNQPRELQMVSLPTYVVEPPDELDIAIRPAITDLTLTTVPVQADGTIDLGFLGDVYVAGLTLPQVEEKIALQIATQPTKAKSNRPPQVSVRLVNGSASKFYYVMGTVTSQGRFPSTGNDTVLDALMAAGLRTNSMPEKAYLVRPHPAGGPDQVLKIDWFGIKDRGDTLTNYQVFPGDRIIVPGGKPPGLLSTLLGGG</sequence>
<dbReference type="STRING" id="886293.Sinac_1594"/>
<reference evidence="3 4" key="1">
    <citation type="submission" date="2012-02" db="EMBL/GenBank/DDBJ databases">
        <title>Complete sequence of chromosome of Singulisphaera acidiphila DSM 18658.</title>
        <authorList>
            <consortium name="US DOE Joint Genome Institute (JGI-PGF)"/>
            <person name="Lucas S."/>
            <person name="Copeland A."/>
            <person name="Lapidus A."/>
            <person name="Glavina del Rio T."/>
            <person name="Dalin E."/>
            <person name="Tice H."/>
            <person name="Bruce D."/>
            <person name="Goodwin L."/>
            <person name="Pitluck S."/>
            <person name="Peters L."/>
            <person name="Ovchinnikova G."/>
            <person name="Chertkov O."/>
            <person name="Kyrpides N."/>
            <person name="Mavromatis K."/>
            <person name="Ivanova N."/>
            <person name="Brettin T."/>
            <person name="Detter J.C."/>
            <person name="Han C."/>
            <person name="Larimer F."/>
            <person name="Land M."/>
            <person name="Hauser L."/>
            <person name="Markowitz V."/>
            <person name="Cheng J.-F."/>
            <person name="Hugenholtz P."/>
            <person name="Woyke T."/>
            <person name="Wu D."/>
            <person name="Tindall B."/>
            <person name="Pomrenke H."/>
            <person name="Brambilla E."/>
            <person name="Klenk H.-P."/>
            <person name="Eisen J.A."/>
        </authorList>
    </citation>
    <scope>NUCLEOTIDE SEQUENCE [LARGE SCALE GENOMIC DNA]</scope>
    <source>
        <strain evidence="4">ATCC BAA-1392 / DSM 18658 / VKM B-2454 / MOB10</strain>
    </source>
</reference>
<evidence type="ECO:0000313" key="4">
    <source>
        <dbReference type="Proteomes" id="UP000010798"/>
    </source>
</evidence>
<dbReference type="GO" id="GO:0015159">
    <property type="term" value="F:polysaccharide transmembrane transporter activity"/>
    <property type="evidence" value="ECO:0007669"/>
    <property type="project" value="InterPro"/>
</dbReference>
<dbReference type="InterPro" id="IPR049712">
    <property type="entry name" value="Poly_export"/>
</dbReference>
<feature type="domain" description="Polysaccharide export protein N-terminal" evidence="2">
    <location>
        <begin position="60"/>
        <end position="139"/>
    </location>
</feature>
<dbReference type="PANTHER" id="PTHR33619">
    <property type="entry name" value="POLYSACCHARIDE EXPORT PROTEIN GFCE-RELATED"/>
    <property type="match status" value="1"/>
</dbReference>
<proteinExistence type="predicted"/>
<dbReference type="PANTHER" id="PTHR33619:SF3">
    <property type="entry name" value="POLYSACCHARIDE EXPORT PROTEIN GFCE-RELATED"/>
    <property type="match status" value="1"/>
</dbReference>
<dbReference type="Pfam" id="PF02563">
    <property type="entry name" value="Poly_export"/>
    <property type="match status" value="1"/>
</dbReference>
<keyword evidence="1" id="KW-0732">Signal</keyword>
<dbReference type="Gene3D" id="3.10.560.10">
    <property type="entry name" value="Outer membrane lipoprotein wza domain like"/>
    <property type="match status" value="1"/>
</dbReference>
<name>L0DAW1_SINAD</name>
<dbReference type="HOGENOM" id="CLU_1159847_0_0_0"/>
<keyword evidence="4" id="KW-1185">Reference proteome</keyword>
<dbReference type="InterPro" id="IPR003715">
    <property type="entry name" value="Poly_export_N"/>
</dbReference>
<dbReference type="EMBL" id="CP003364">
    <property type="protein sequence ID" value="AGA25973.1"/>
    <property type="molecule type" value="Genomic_DNA"/>
</dbReference>
<evidence type="ECO:0000313" key="3">
    <source>
        <dbReference type="EMBL" id="AGA25973.1"/>
    </source>
</evidence>
<dbReference type="KEGG" id="saci:Sinac_1594"/>
<dbReference type="eggNOG" id="COG1596">
    <property type="taxonomic scope" value="Bacteria"/>
</dbReference>
<dbReference type="OrthoDB" id="279464at2"/>
<accession>L0DAW1</accession>